<dbReference type="GO" id="GO:0007165">
    <property type="term" value="P:signal transduction"/>
    <property type="evidence" value="ECO:0007669"/>
    <property type="project" value="InterPro"/>
</dbReference>
<sequence length="289" mass="31325">MRSIAAKAVVPVAVAVTGFVVVCCILLYSFIKGDMLNSAIQREVNLAGIIVKSTRYAMLHDDRESLRNIISNIGEQGEVEHSRIFNHSGLIVYSSDPEEVNQLVDKKNAGCVGCHEKEVPATNLGPMEQARRFANEKGHHVVAITAPIYNEPSCSTAECHFHPANLKVLGTLDIGLSAEPLRATLATLAWRMVVFCLMVLVLTVGGVCALLRRNILLPITNLVAYANAATRGNTDAPPPGGIDEIEMLGKSLQSLALRLEKKDRELETLRGRSGEPTPPRPTPPDTFAD</sequence>
<evidence type="ECO:0000256" key="2">
    <source>
        <dbReference type="SAM" id="Phobius"/>
    </source>
</evidence>
<evidence type="ECO:0000259" key="3">
    <source>
        <dbReference type="PROSITE" id="PS50885"/>
    </source>
</evidence>
<name>A0A550JBH3_9BACT</name>
<evidence type="ECO:0000313" key="4">
    <source>
        <dbReference type="EMBL" id="TRO80596.1"/>
    </source>
</evidence>
<dbReference type="SMART" id="SM00304">
    <property type="entry name" value="HAMP"/>
    <property type="match status" value="1"/>
</dbReference>
<proteinExistence type="predicted"/>
<gene>
    <name evidence="4" type="ORF">FL622_10925</name>
</gene>
<keyword evidence="2" id="KW-0812">Transmembrane</keyword>
<dbReference type="GO" id="GO:0016020">
    <property type="term" value="C:membrane"/>
    <property type="evidence" value="ECO:0007669"/>
    <property type="project" value="InterPro"/>
</dbReference>
<feature type="transmembrane region" description="Helical" evidence="2">
    <location>
        <begin position="12"/>
        <end position="31"/>
    </location>
</feature>
<protein>
    <submittedName>
        <fullName evidence="4">HAMP domain-containing protein</fullName>
    </submittedName>
</protein>
<evidence type="ECO:0000256" key="1">
    <source>
        <dbReference type="SAM" id="MobiDB-lite"/>
    </source>
</evidence>
<dbReference type="EMBL" id="VJVV01000007">
    <property type="protein sequence ID" value="TRO80596.1"/>
    <property type="molecule type" value="Genomic_DNA"/>
</dbReference>
<reference evidence="4 5" key="1">
    <citation type="submission" date="2019-07" db="EMBL/GenBank/DDBJ databases">
        <title>Insights of Desulfuromonas acetexigens electromicrobiology.</title>
        <authorList>
            <person name="Katuri K."/>
            <person name="Sapireddy V."/>
            <person name="Shaw D.R."/>
            <person name="Saikaly P."/>
        </authorList>
    </citation>
    <scope>NUCLEOTIDE SEQUENCE [LARGE SCALE GENOMIC DNA]</scope>
    <source>
        <strain evidence="4 5">2873</strain>
    </source>
</reference>
<keyword evidence="5" id="KW-1185">Reference proteome</keyword>
<dbReference type="AlphaFoldDB" id="A0A550JBH3"/>
<evidence type="ECO:0000313" key="5">
    <source>
        <dbReference type="Proteomes" id="UP000317155"/>
    </source>
</evidence>
<dbReference type="Proteomes" id="UP000317155">
    <property type="component" value="Unassembled WGS sequence"/>
</dbReference>
<dbReference type="OrthoDB" id="9781147at2"/>
<organism evidence="4 5">
    <name type="scientific">Trichloromonas acetexigens</name>
    <dbReference type="NCBI Taxonomy" id="38815"/>
    <lineage>
        <taxon>Bacteria</taxon>
        <taxon>Pseudomonadati</taxon>
        <taxon>Thermodesulfobacteriota</taxon>
        <taxon>Desulfuromonadia</taxon>
        <taxon>Desulfuromonadales</taxon>
        <taxon>Trichloromonadaceae</taxon>
        <taxon>Trichloromonas</taxon>
    </lineage>
</organism>
<dbReference type="RefSeq" id="WP_092058201.1">
    <property type="nucleotide sequence ID" value="NZ_FOJJ01000039.1"/>
</dbReference>
<accession>A0A550JBH3</accession>
<dbReference type="Gene3D" id="3.30.450.290">
    <property type="match status" value="1"/>
</dbReference>
<dbReference type="PROSITE" id="PS50885">
    <property type="entry name" value="HAMP"/>
    <property type="match status" value="1"/>
</dbReference>
<feature type="transmembrane region" description="Helical" evidence="2">
    <location>
        <begin position="188"/>
        <end position="211"/>
    </location>
</feature>
<dbReference type="Pfam" id="PF00672">
    <property type="entry name" value="HAMP"/>
    <property type="match status" value="1"/>
</dbReference>
<comment type="caution">
    <text evidence="4">The sequence shown here is derived from an EMBL/GenBank/DDBJ whole genome shotgun (WGS) entry which is preliminary data.</text>
</comment>
<feature type="domain" description="HAMP" evidence="3">
    <location>
        <begin position="213"/>
        <end position="264"/>
    </location>
</feature>
<dbReference type="InterPro" id="IPR003660">
    <property type="entry name" value="HAMP_dom"/>
</dbReference>
<dbReference type="Gene3D" id="6.10.340.10">
    <property type="match status" value="1"/>
</dbReference>
<keyword evidence="2" id="KW-0472">Membrane</keyword>
<keyword evidence="2" id="KW-1133">Transmembrane helix</keyword>
<feature type="region of interest" description="Disordered" evidence="1">
    <location>
        <begin position="265"/>
        <end position="289"/>
    </location>
</feature>
<feature type="compositionally biased region" description="Pro residues" evidence="1">
    <location>
        <begin position="276"/>
        <end position="289"/>
    </location>
</feature>